<protein>
    <recommendedName>
        <fullName evidence="3">Protein kinase domain-containing protein</fullName>
    </recommendedName>
</protein>
<sequence>MEHDLAGLAARPVVKFTEPQIKCYMYQLLSGLEHCHNLLIDDGRILKIAGFGLATFFDPNRKHPVASRVAILWYRTPELLLVATNYGVGVDLCSAGCSDSTVTLMKIRR</sequence>
<dbReference type="InterPro" id="IPR011009">
    <property type="entry name" value="Kinase-like_dom_sf"/>
</dbReference>
<keyword evidence="5" id="KW-1185">Reference proteome</keyword>
<feature type="domain" description="Protein kinase" evidence="3">
    <location>
        <begin position="1"/>
        <end position="109"/>
    </location>
</feature>
<evidence type="ECO:0000259" key="3">
    <source>
        <dbReference type="PROSITE" id="PS50011"/>
    </source>
</evidence>
<reference evidence="4 5" key="1">
    <citation type="journal article" date="2024" name="G3 (Bethesda)">
        <title>Genome assembly of Hibiscus sabdariffa L. provides insights into metabolisms of medicinal natural products.</title>
        <authorList>
            <person name="Kim T."/>
        </authorList>
    </citation>
    <scope>NUCLEOTIDE SEQUENCE [LARGE SCALE GENOMIC DNA]</scope>
    <source>
        <strain evidence="4">TK-2024</strain>
        <tissue evidence="4">Old leaves</tissue>
    </source>
</reference>
<dbReference type="Gene3D" id="1.10.510.10">
    <property type="entry name" value="Transferase(Phosphotransferase) domain 1"/>
    <property type="match status" value="1"/>
</dbReference>
<keyword evidence="2" id="KW-0067">ATP-binding</keyword>
<evidence type="ECO:0000256" key="1">
    <source>
        <dbReference type="ARBA" id="ARBA00022741"/>
    </source>
</evidence>
<evidence type="ECO:0000256" key="2">
    <source>
        <dbReference type="ARBA" id="ARBA00022840"/>
    </source>
</evidence>
<dbReference type="InterPro" id="IPR050108">
    <property type="entry name" value="CDK"/>
</dbReference>
<dbReference type="SUPFAM" id="SSF56112">
    <property type="entry name" value="Protein kinase-like (PK-like)"/>
    <property type="match status" value="1"/>
</dbReference>
<dbReference type="EMBL" id="JBBPBN010000047">
    <property type="protein sequence ID" value="KAK8994324.1"/>
    <property type="molecule type" value="Genomic_DNA"/>
</dbReference>
<organism evidence="4 5">
    <name type="scientific">Hibiscus sabdariffa</name>
    <name type="common">roselle</name>
    <dbReference type="NCBI Taxonomy" id="183260"/>
    <lineage>
        <taxon>Eukaryota</taxon>
        <taxon>Viridiplantae</taxon>
        <taxon>Streptophyta</taxon>
        <taxon>Embryophyta</taxon>
        <taxon>Tracheophyta</taxon>
        <taxon>Spermatophyta</taxon>
        <taxon>Magnoliopsida</taxon>
        <taxon>eudicotyledons</taxon>
        <taxon>Gunneridae</taxon>
        <taxon>Pentapetalae</taxon>
        <taxon>rosids</taxon>
        <taxon>malvids</taxon>
        <taxon>Malvales</taxon>
        <taxon>Malvaceae</taxon>
        <taxon>Malvoideae</taxon>
        <taxon>Hibiscus</taxon>
    </lineage>
</organism>
<dbReference type="InterPro" id="IPR000719">
    <property type="entry name" value="Prot_kinase_dom"/>
</dbReference>
<dbReference type="Pfam" id="PF00069">
    <property type="entry name" value="Pkinase"/>
    <property type="match status" value="1"/>
</dbReference>
<name>A0ABR2Q191_9ROSI</name>
<dbReference type="PANTHER" id="PTHR24056">
    <property type="entry name" value="CELL DIVISION PROTEIN KINASE"/>
    <property type="match status" value="1"/>
</dbReference>
<dbReference type="Proteomes" id="UP001396334">
    <property type="component" value="Unassembled WGS sequence"/>
</dbReference>
<evidence type="ECO:0000313" key="5">
    <source>
        <dbReference type="Proteomes" id="UP001396334"/>
    </source>
</evidence>
<comment type="caution">
    <text evidence="4">The sequence shown here is derived from an EMBL/GenBank/DDBJ whole genome shotgun (WGS) entry which is preliminary data.</text>
</comment>
<gene>
    <name evidence="4" type="ORF">V6N11_045417</name>
</gene>
<evidence type="ECO:0000313" key="4">
    <source>
        <dbReference type="EMBL" id="KAK8994324.1"/>
    </source>
</evidence>
<accession>A0ABR2Q191</accession>
<keyword evidence="1" id="KW-0547">Nucleotide-binding</keyword>
<proteinExistence type="predicted"/>
<dbReference type="PROSITE" id="PS50011">
    <property type="entry name" value="PROTEIN_KINASE_DOM"/>
    <property type="match status" value="1"/>
</dbReference>
<dbReference type="PANTHER" id="PTHR24056:SF529">
    <property type="entry name" value="CYCLIN-DEPENDENT KINASE"/>
    <property type="match status" value="1"/>
</dbReference>